<gene>
    <name evidence="1" type="ORF">CTB96_18250</name>
</gene>
<organism evidence="1 2">
    <name type="scientific">Cryobacterium arcticum</name>
    <dbReference type="NCBI Taxonomy" id="670052"/>
    <lineage>
        <taxon>Bacteria</taxon>
        <taxon>Bacillati</taxon>
        <taxon>Actinomycetota</taxon>
        <taxon>Actinomycetes</taxon>
        <taxon>Micrococcales</taxon>
        <taxon>Microbacteriaceae</taxon>
        <taxon>Cryobacterium</taxon>
    </lineage>
</organism>
<dbReference type="Proteomes" id="UP000246722">
    <property type="component" value="Unassembled WGS sequence"/>
</dbReference>
<protein>
    <submittedName>
        <fullName evidence="1">Uncharacterized protein</fullName>
    </submittedName>
</protein>
<name>A0A317ZTS4_9MICO</name>
<keyword evidence="2" id="KW-1185">Reference proteome</keyword>
<sequence length="153" mass="17253">MPLVSPFENYHEVFWDVEDEPDPGLTSKTRMLALPAVSLATLRYVSAPADCLRPLTRGTVTEASMRLAKWKDNGARLSAWEVAHSFQMLYFRGPLSRGARVPLLGLDLIRATDELGCEGLEWYCDVPTTVDAFDFQTVRLKYALERYAPTLEP</sequence>
<proteinExistence type="predicted"/>
<comment type="caution">
    <text evidence="1">The sequence shown here is derived from an EMBL/GenBank/DDBJ whole genome shotgun (WGS) entry which is preliminary data.</text>
</comment>
<evidence type="ECO:0000313" key="2">
    <source>
        <dbReference type="Proteomes" id="UP000246722"/>
    </source>
</evidence>
<dbReference type="EMBL" id="QHLY01000012">
    <property type="protein sequence ID" value="PXA68533.1"/>
    <property type="molecule type" value="Genomic_DNA"/>
</dbReference>
<dbReference type="AlphaFoldDB" id="A0A317ZTS4"/>
<accession>A0A317ZTS4</accession>
<evidence type="ECO:0000313" key="1">
    <source>
        <dbReference type="EMBL" id="PXA68533.1"/>
    </source>
</evidence>
<reference evidence="1 2" key="1">
    <citation type="submission" date="2018-05" db="EMBL/GenBank/DDBJ databases">
        <title>Genetic diversity of glacier-inhabiting Cryobacterium bacteria in China and description of Cryobacterium mengkeensis sp. nov. and Arthrobacter glacialis sp. nov.</title>
        <authorList>
            <person name="Liu Q."/>
            <person name="Xin Y.-H."/>
        </authorList>
    </citation>
    <scope>NUCLEOTIDE SEQUENCE [LARGE SCALE GENOMIC DNA]</scope>
    <source>
        <strain evidence="1 2">SK-1</strain>
    </source>
</reference>